<dbReference type="PANTHER" id="PTHR11655:SF14">
    <property type="entry name" value="LARGE RIBOSOMAL SUBUNIT PROTEIN UL6M"/>
    <property type="match status" value="1"/>
</dbReference>
<evidence type="ECO:0000256" key="1">
    <source>
        <dbReference type="ARBA" id="ARBA00022980"/>
    </source>
</evidence>
<proteinExistence type="inferred from homology"/>
<keyword evidence="2 5" id="KW-0687">Ribonucleoprotein</keyword>
<dbReference type="InterPro" id="IPR000702">
    <property type="entry name" value="Ribosomal_uL6-like"/>
</dbReference>
<evidence type="ECO:0000313" key="9">
    <source>
        <dbReference type="Proteomes" id="UP000033966"/>
    </source>
</evidence>
<evidence type="ECO:0000313" key="8">
    <source>
        <dbReference type="EMBL" id="KKT90883.1"/>
    </source>
</evidence>
<dbReference type="NCBIfam" id="TIGR03654">
    <property type="entry name" value="L6_bact"/>
    <property type="match status" value="1"/>
</dbReference>
<dbReference type="AlphaFoldDB" id="A0A0G1L4X7"/>
<dbReference type="GO" id="GO:0003735">
    <property type="term" value="F:structural constituent of ribosome"/>
    <property type="evidence" value="ECO:0007669"/>
    <property type="project" value="UniProtKB-UniRule"/>
</dbReference>
<keyword evidence="6" id="KW-0699">rRNA-binding</keyword>
<keyword evidence="1 5" id="KW-0689">Ribosomal protein</keyword>
<gene>
    <name evidence="8" type="ORF">UW92_C0023G0008</name>
</gene>
<dbReference type="GO" id="GO:0002181">
    <property type="term" value="P:cytoplasmic translation"/>
    <property type="evidence" value="ECO:0007669"/>
    <property type="project" value="TreeGrafter"/>
</dbReference>
<evidence type="ECO:0000256" key="4">
    <source>
        <dbReference type="NCBIfam" id="TIGR03654"/>
    </source>
</evidence>
<dbReference type="EMBL" id="LCKF01000023">
    <property type="protein sequence ID" value="KKT90883.1"/>
    <property type="molecule type" value="Genomic_DNA"/>
</dbReference>
<evidence type="ECO:0000256" key="5">
    <source>
        <dbReference type="RuleBase" id="RU003869"/>
    </source>
</evidence>
<accession>A0A0G1L4X7</accession>
<protein>
    <recommendedName>
        <fullName evidence="3 4">50S ribosomal protein L6</fullName>
    </recommendedName>
</protein>
<reference evidence="8 9" key="1">
    <citation type="journal article" date="2015" name="Nature">
        <title>rRNA introns, odd ribosomes, and small enigmatic genomes across a large radiation of phyla.</title>
        <authorList>
            <person name="Brown C.T."/>
            <person name="Hug L.A."/>
            <person name="Thomas B.C."/>
            <person name="Sharon I."/>
            <person name="Castelle C.J."/>
            <person name="Singh A."/>
            <person name="Wilkins M.J."/>
            <person name="Williams K.H."/>
            <person name="Banfield J.F."/>
        </authorList>
    </citation>
    <scope>NUCLEOTIDE SEQUENCE [LARGE SCALE GENOMIC DNA]</scope>
</reference>
<comment type="similarity">
    <text evidence="5">Belongs to the universal ribosomal protein uL6 family.</text>
</comment>
<dbReference type="Pfam" id="PF00347">
    <property type="entry name" value="Ribosomal_L6"/>
    <property type="match status" value="1"/>
</dbReference>
<name>A0A0G1L4X7_9BACT</name>
<dbReference type="PIRSF" id="PIRSF002162">
    <property type="entry name" value="Ribosomal_L6"/>
    <property type="match status" value="1"/>
</dbReference>
<dbReference type="PRINTS" id="PR00059">
    <property type="entry name" value="RIBOSOMALL6"/>
</dbReference>
<evidence type="ECO:0000259" key="7">
    <source>
        <dbReference type="Pfam" id="PF00347"/>
    </source>
</evidence>
<comment type="caution">
    <text evidence="8">The sequence shown here is derived from an EMBL/GenBank/DDBJ whole genome shotgun (WGS) entry which is preliminary data.</text>
</comment>
<dbReference type="PANTHER" id="PTHR11655">
    <property type="entry name" value="60S/50S RIBOSOMAL PROTEIN L6/L9"/>
    <property type="match status" value="1"/>
</dbReference>
<dbReference type="Gene3D" id="3.90.930.12">
    <property type="entry name" value="Ribosomal protein L6, alpha-beta domain"/>
    <property type="match status" value="2"/>
</dbReference>
<dbReference type="InterPro" id="IPR020040">
    <property type="entry name" value="Ribosomal_uL6_a/b-dom"/>
</dbReference>
<organism evidence="8 9">
    <name type="scientific">Candidatus Jorgensenbacteria bacterium GW2011_GWA2_45_13</name>
    <dbReference type="NCBI Taxonomy" id="1618662"/>
    <lineage>
        <taxon>Bacteria</taxon>
        <taxon>Candidatus Joergenseniibacteriota</taxon>
    </lineage>
</organism>
<evidence type="ECO:0000256" key="6">
    <source>
        <dbReference type="RuleBase" id="RU003870"/>
    </source>
</evidence>
<dbReference type="PATRIC" id="fig|1618662.3.peg.463"/>
<dbReference type="Proteomes" id="UP000033966">
    <property type="component" value="Unassembled WGS sequence"/>
</dbReference>
<comment type="function">
    <text evidence="6">This protein binds to the 23S rRNA, and is important in its secondary structure. It is located near the subunit interface in the base of the L7/L12 stalk, and near the tRNA binding site of the peptidyltransferase center.</text>
</comment>
<feature type="domain" description="Large ribosomal subunit protein uL6 alpha-beta" evidence="7">
    <location>
        <begin position="92"/>
        <end position="165"/>
    </location>
</feature>
<evidence type="ECO:0000256" key="3">
    <source>
        <dbReference type="ARBA" id="ARBA00035454"/>
    </source>
</evidence>
<dbReference type="InterPro" id="IPR036789">
    <property type="entry name" value="Ribosomal_uL6-like_a/b-dom_sf"/>
</dbReference>
<dbReference type="GO" id="GO:0022625">
    <property type="term" value="C:cytosolic large ribosomal subunit"/>
    <property type="evidence" value="ECO:0007669"/>
    <property type="project" value="UniProtKB-UniRule"/>
</dbReference>
<dbReference type="SUPFAM" id="SSF56053">
    <property type="entry name" value="Ribosomal protein L6"/>
    <property type="match status" value="2"/>
</dbReference>
<keyword evidence="6" id="KW-0694">RNA-binding</keyword>
<dbReference type="GO" id="GO:0019843">
    <property type="term" value="F:rRNA binding"/>
    <property type="evidence" value="ECO:0007669"/>
    <property type="project" value="UniProtKB-UniRule"/>
</dbReference>
<sequence>MSKIGKNPIIIPEDITVILTDDGISVKNKKGEEMLVPNLTGIKPVLKDKELRFELLNKTKQSRSNWGTFRALTQNAIVGLVSGFEKTLILEGVGFKIAKDGEGLQLNLGFSQPIKYPAVPGIVFELEKNSTLKIKGVDKILVGHTAAGIRALRKPEPYKGKGFRYIDEVIRRKAGKKSVGSGG</sequence>
<dbReference type="InterPro" id="IPR019906">
    <property type="entry name" value="Ribosomal_uL6_bac-type"/>
</dbReference>
<evidence type="ECO:0000256" key="2">
    <source>
        <dbReference type="ARBA" id="ARBA00023274"/>
    </source>
</evidence>